<feature type="compositionally biased region" description="Basic and acidic residues" evidence="1">
    <location>
        <begin position="56"/>
        <end position="76"/>
    </location>
</feature>
<keyword evidence="3" id="KW-1185">Reference proteome</keyword>
<feature type="region of interest" description="Disordered" evidence="1">
    <location>
        <begin position="55"/>
        <end position="76"/>
    </location>
</feature>
<evidence type="ECO:0000313" key="2">
    <source>
        <dbReference type="EMBL" id="THU69330.1"/>
    </source>
</evidence>
<comment type="caution">
    <text evidence="2">The sequence shown here is derived from an EMBL/GenBank/DDBJ whole genome shotgun (WGS) entry which is preliminary data.</text>
</comment>
<gene>
    <name evidence="2" type="ORF">C4D60_Mb08t13300</name>
</gene>
<reference evidence="2 3" key="1">
    <citation type="journal article" date="2019" name="Nat. Plants">
        <title>Genome sequencing of Musa balbisiana reveals subgenome evolution and function divergence in polyploid bananas.</title>
        <authorList>
            <person name="Yao X."/>
        </authorList>
    </citation>
    <scope>NUCLEOTIDE SEQUENCE [LARGE SCALE GENOMIC DNA]</scope>
    <source>
        <strain evidence="3">cv. DH-PKW</strain>
        <tissue evidence="2">Leaves</tissue>
    </source>
</reference>
<evidence type="ECO:0000313" key="3">
    <source>
        <dbReference type="Proteomes" id="UP000317650"/>
    </source>
</evidence>
<sequence length="171" mass="18972">MARRKRSGSKAQYSAVLRYYTNHTIEVPLFEARAVGKVHLCTAAPSRHTRSWVYKSRADKNASQEGETERRKERKGAEEVAVAVEGACRGEERRGGKAKEILSPVPAPPTPAVTTRFCRSRQFLFDISSTNAYSEGKGKGGKRSIAILESLLDLNLGCWPIEQVAIFCTRT</sequence>
<protein>
    <submittedName>
        <fullName evidence="2">Uncharacterized protein</fullName>
    </submittedName>
</protein>
<dbReference type="Proteomes" id="UP000317650">
    <property type="component" value="Chromosome 8"/>
</dbReference>
<evidence type="ECO:0000256" key="1">
    <source>
        <dbReference type="SAM" id="MobiDB-lite"/>
    </source>
</evidence>
<accession>A0A4S8K3G2</accession>
<proteinExistence type="predicted"/>
<organism evidence="2 3">
    <name type="scientific">Musa balbisiana</name>
    <name type="common">Banana</name>
    <dbReference type="NCBI Taxonomy" id="52838"/>
    <lineage>
        <taxon>Eukaryota</taxon>
        <taxon>Viridiplantae</taxon>
        <taxon>Streptophyta</taxon>
        <taxon>Embryophyta</taxon>
        <taxon>Tracheophyta</taxon>
        <taxon>Spermatophyta</taxon>
        <taxon>Magnoliopsida</taxon>
        <taxon>Liliopsida</taxon>
        <taxon>Zingiberales</taxon>
        <taxon>Musaceae</taxon>
        <taxon>Musa</taxon>
    </lineage>
</organism>
<dbReference type="EMBL" id="PYDT01000002">
    <property type="protein sequence ID" value="THU69330.1"/>
    <property type="molecule type" value="Genomic_DNA"/>
</dbReference>
<name>A0A4S8K3G2_MUSBA</name>
<dbReference type="AlphaFoldDB" id="A0A4S8K3G2"/>